<organism evidence="3 4">
    <name type="scientific">Stagnimonas aquatica</name>
    <dbReference type="NCBI Taxonomy" id="2689987"/>
    <lineage>
        <taxon>Bacteria</taxon>
        <taxon>Pseudomonadati</taxon>
        <taxon>Pseudomonadota</taxon>
        <taxon>Gammaproteobacteria</taxon>
        <taxon>Nevskiales</taxon>
        <taxon>Nevskiaceae</taxon>
        <taxon>Stagnimonas</taxon>
    </lineage>
</organism>
<evidence type="ECO:0000313" key="3">
    <source>
        <dbReference type="EMBL" id="ROH88824.1"/>
    </source>
</evidence>
<name>A0A3N0V8B6_9GAMM</name>
<proteinExistence type="inferred from homology"/>
<dbReference type="Gene3D" id="3.30.70.1060">
    <property type="entry name" value="Dimeric alpha+beta barrel"/>
    <property type="match status" value="1"/>
</dbReference>
<sequence>MQFLLIISHDAHFVSSEALVADILAWIGRMQARGIRRHGAPLRPPSDAVTLRIRESQLQITPGPFSDSREQMCAYELLDCTSQEEALAAAAEHPMARVATIELRPVWAELARR</sequence>
<evidence type="ECO:0000313" key="4">
    <source>
        <dbReference type="Proteomes" id="UP000282106"/>
    </source>
</evidence>
<accession>A0A3N0V8B6</accession>
<gene>
    <name evidence="3" type="ORF">ED208_13525</name>
</gene>
<dbReference type="InParanoid" id="A0A3N0V8B6"/>
<dbReference type="InterPro" id="IPR005545">
    <property type="entry name" value="YCII"/>
</dbReference>
<dbReference type="Pfam" id="PF03795">
    <property type="entry name" value="YCII"/>
    <property type="match status" value="1"/>
</dbReference>
<reference evidence="3 4" key="1">
    <citation type="submission" date="2018-10" db="EMBL/GenBank/DDBJ databases">
        <authorList>
            <person name="Chen W.-M."/>
        </authorList>
    </citation>
    <scope>NUCLEOTIDE SEQUENCE [LARGE SCALE GENOMIC DNA]</scope>
    <source>
        <strain evidence="3 4">THS-13</strain>
    </source>
</reference>
<feature type="domain" description="YCII-related" evidence="2">
    <location>
        <begin position="1"/>
        <end position="107"/>
    </location>
</feature>
<dbReference type="InterPro" id="IPR011008">
    <property type="entry name" value="Dimeric_a/b-barrel"/>
</dbReference>
<protein>
    <submittedName>
        <fullName evidence="3">Transcription initiation protein</fullName>
    </submittedName>
</protein>
<dbReference type="PANTHER" id="PTHR35174">
    <property type="entry name" value="BLL7171 PROTEIN-RELATED"/>
    <property type="match status" value="1"/>
</dbReference>
<dbReference type="SUPFAM" id="SSF54909">
    <property type="entry name" value="Dimeric alpha+beta barrel"/>
    <property type="match status" value="1"/>
</dbReference>
<keyword evidence="4" id="KW-1185">Reference proteome</keyword>
<dbReference type="PANTHER" id="PTHR35174:SF3">
    <property type="entry name" value="BLL7171 PROTEIN"/>
    <property type="match status" value="1"/>
</dbReference>
<dbReference type="RefSeq" id="WP_123212446.1">
    <property type="nucleotide sequence ID" value="NZ_RJVO01000006.1"/>
</dbReference>
<dbReference type="Proteomes" id="UP000282106">
    <property type="component" value="Unassembled WGS sequence"/>
</dbReference>
<dbReference type="AlphaFoldDB" id="A0A3N0V8B6"/>
<dbReference type="EMBL" id="RJVO01000006">
    <property type="protein sequence ID" value="ROH88824.1"/>
    <property type="molecule type" value="Genomic_DNA"/>
</dbReference>
<comment type="similarity">
    <text evidence="1">Belongs to the YciI family.</text>
</comment>
<evidence type="ECO:0000256" key="1">
    <source>
        <dbReference type="ARBA" id="ARBA00007689"/>
    </source>
</evidence>
<evidence type="ECO:0000259" key="2">
    <source>
        <dbReference type="Pfam" id="PF03795"/>
    </source>
</evidence>
<comment type="caution">
    <text evidence="3">The sequence shown here is derived from an EMBL/GenBank/DDBJ whole genome shotgun (WGS) entry which is preliminary data.</text>
</comment>